<name>A0A0C2DGE4_9BILA</name>
<accession>A0A0C2DGE4</accession>
<dbReference type="AlphaFoldDB" id="A0A0C2DGE4"/>
<evidence type="ECO:0000313" key="1">
    <source>
        <dbReference type="EMBL" id="KIH69048.1"/>
    </source>
</evidence>
<evidence type="ECO:0000313" key="2">
    <source>
        <dbReference type="Proteomes" id="UP000054047"/>
    </source>
</evidence>
<gene>
    <name evidence="1" type="ORF">ANCDUO_00611</name>
</gene>
<organism evidence="1 2">
    <name type="scientific">Ancylostoma duodenale</name>
    <dbReference type="NCBI Taxonomy" id="51022"/>
    <lineage>
        <taxon>Eukaryota</taxon>
        <taxon>Metazoa</taxon>
        <taxon>Ecdysozoa</taxon>
        <taxon>Nematoda</taxon>
        <taxon>Chromadorea</taxon>
        <taxon>Rhabditida</taxon>
        <taxon>Rhabditina</taxon>
        <taxon>Rhabditomorpha</taxon>
        <taxon>Strongyloidea</taxon>
        <taxon>Ancylostomatidae</taxon>
        <taxon>Ancylostomatinae</taxon>
        <taxon>Ancylostoma</taxon>
    </lineage>
</organism>
<reference evidence="1 2" key="1">
    <citation type="submission" date="2013-12" db="EMBL/GenBank/DDBJ databases">
        <title>Draft genome of the parsitic nematode Ancylostoma duodenale.</title>
        <authorList>
            <person name="Mitreva M."/>
        </authorList>
    </citation>
    <scope>NUCLEOTIDE SEQUENCE [LARGE SCALE GENOMIC DNA]</scope>
    <source>
        <strain evidence="1 2">Zhejiang</strain>
    </source>
</reference>
<dbReference type="OrthoDB" id="2573941at2759"/>
<dbReference type="EMBL" id="KN726230">
    <property type="protein sequence ID" value="KIH69048.1"/>
    <property type="molecule type" value="Genomic_DNA"/>
</dbReference>
<sequence length="63" mass="7717">MTFKADYMIGKNSLANEHFVVTVKADWRDIEIWKAIREREKAEQEPKKSDYKPEEYYVSKRYR</sequence>
<protein>
    <submittedName>
        <fullName evidence="1">Uncharacterized protein</fullName>
    </submittedName>
</protein>
<keyword evidence="2" id="KW-1185">Reference proteome</keyword>
<proteinExistence type="predicted"/>
<dbReference type="Proteomes" id="UP000054047">
    <property type="component" value="Unassembled WGS sequence"/>
</dbReference>